<dbReference type="Proteomes" id="UP000032414">
    <property type="component" value="Chromosome I"/>
</dbReference>
<name>A0A098GGA0_LEGMI</name>
<dbReference type="AlphaFoldDB" id="A0A098GGA0"/>
<keyword evidence="1" id="KW-0472">Membrane</keyword>
<dbReference type="HOGENOM" id="CLU_3048885_0_0_6"/>
<gene>
    <name evidence="2" type="ORF">LMI_1722</name>
</gene>
<keyword evidence="1" id="KW-0812">Transmembrane</keyword>
<evidence type="ECO:0000256" key="1">
    <source>
        <dbReference type="SAM" id="Phobius"/>
    </source>
</evidence>
<organism evidence="2 3">
    <name type="scientific">Legionella micdadei</name>
    <name type="common">Tatlockia micdadei</name>
    <dbReference type="NCBI Taxonomy" id="451"/>
    <lineage>
        <taxon>Bacteria</taxon>
        <taxon>Pseudomonadati</taxon>
        <taxon>Pseudomonadota</taxon>
        <taxon>Gammaproteobacteria</taxon>
        <taxon>Legionellales</taxon>
        <taxon>Legionellaceae</taxon>
        <taxon>Legionella</taxon>
    </lineage>
</organism>
<dbReference type="EMBL" id="LN614830">
    <property type="protein sequence ID" value="CEG61017.1"/>
    <property type="molecule type" value="Genomic_DNA"/>
</dbReference>
<proteinExistence type="predicted"/>
<keyword evidence="1" id="KW-1133">Transmembrane helix</keyword>
<sequence length="54" mass="6388">MTNQISLGCNDIFQQVKILPWTHKTQPLKCLVNLALMLFFYYPLLFICMSLYCK</sequence>
<protein>
    <submittedName>
        <fullName evidence="2">Uncharacterized protein</fullName>
    </submittedName>
</protein>
<feature type="transmembrane region" description="Helical" evidence="1">
    <location>
        <begin position="31"/>
        <end position="53"/>
    </location>
</feature>
<evidence type="ECO:0000313" key="2">
    <source>
        <dbReference type="EMBL" id="CEG61017.1"/>
    </source>
</evidence>
<evidence type="ECO:0000313" key="3">
    <source>
        <dbReference type="Proteomes" id="UP000032414"/>
    </source>
</evidence>
<accession>A0A098GGA0</accession>
<reference evidence="3" key="1">
    <citation type="submission" date="2014-09" db="EMBL/GenBank/DDBJ databases">
        <authorList>
            <person name="Gomez-Valero L."/>
        </authorList>
    </citation>
    <scope>NUCLEOTIDE SEQUENCE [LARGE SCALE GENOMIC DNA]</scope>
    <source>
        <strain evidence="3">ATCC33218</strain>
    </source>
</reference>
<dbReference type="KEGG" id="tmc:LMI_1722"/>